<accession>A0A4Q2DMU5</accession>
<dbReference type="Proteomes" id="UP000290288">
    <property type="component" value="Unassembled WGS sequence"/>
</dbReference>
<reference evidence="2 3" key="1">
    <citation type="submission" date="2019-01" db="EMBL/GenBank/DDBJ databases">
        <title>Draft genome sequence of Psathyrella aberdarensis IHI B618.</title>
        <authorList>
            <person name="Buettner E."/>
            <person name="Kellner H."/>
        </authorList>
    </citation>
    <scope>NUCLEOTIDE SEQUENCE [LARGE SCALE GENOMIC DNA]</scope>
    <source>
        <strain evidence="2 3">IHI B618</strain>
    </source>
</reference>
<feature type="region of interest" description="Disordered" evidence="1">
    <location>
        <begin position="230"/>
        <end position="250"/>
    </location>
</feature>
<gene>
    <name evidence="2" type="ORF">EST38_g5306</name>
</gene>
<comment type="caution">
    <text evidence="2">The sequence shown here is derived from an EMBL/GenBank/DDBJ whole genome shotgun (WGS) entry which is preliminary data.</text>
</comment>
<organism evidence="2 3">
    <name type="scientific">Candolleomyces aberdarensis</name>
    <dbReference type="NCBI Taxonomy" id="2316362"/>
    <lineage>
        <taxon>Eukaryota</taxon>
        <taxon>Fungi</taxon>
        <taxon>Dikarya</taxon>
        <taxon>Basidiomycota</taxon>
        <taxon>Agaricomycotina</taxon>
        <taxon>Agaricomycetes</taxon>
        <taxon>Agaricomycetidae</taxon>
        <taxon>Agaricales</taxon>
        <taxon>Agaricineae</taxon>
        <taxon>Psathyrellaceae</taxon>
        <taxon>Candolleomyces</taxon>
    </lineage>
</organism>
<dbReference type="OrthoDB" id="3092228at2759"/>
<evidence type="ECO:0000313" key="2">
    <source>
        <dbReference type="EMBL" id="RXW20542.1"/>
    </source>
</evidence>
<name>A0A4Q2DMU5_9AGAR</name>
<evidence type="ECO:0000256" key="1">
    <source>
        <dbReference type="SAM" id="MobiDB-lite"/>
    </source>
</evidence>
<evidence type="ECO:0000313" key="3">
    <source>
        <dbReference type="Proteomes" id="UP000290288"/>
    </source>
</evidence>
<proteinExistence type="predicted"/>
<dbReference type="AlphaFoldDB" id="A0A4Q2DMU5"/>
<keyword evidence="3" id="KW-1185">Reference proteome</keyword>
<sequence>MITSEQVYDLRGDYDDDSVSDQDSDDSSIVSWESRVTQLCRESLWLSVNLPRSYSYAMSHDYLKDEVLEALRLVSGAREALTNGEDSLRKSIIIAKRDEISALTDHAAQCYSWAEHIVGEMREFEKAWYTTRSTKYLRGIGYDKNDLGNLSTELNEYFDQRDLHGLSKRRDLKYHLAAIESDVCEKRAERIQKECRKALVDVHNRHKASRPASEWKYFPHHSLLVFQIQPSQTKSRPQCRRGASDFDKIS</sequence>
<protein>
    <submittedName>
        <fullName evidence="2">Uncharacterized protein</fullName>
    </submittedName>
</protein>
<dbReference type="EMBL" id="SDEE01000144">
    <property type="protein sequence ID" value="RXW20542.1"/>
    <property type="molecule type" value="Genomic_DNA"/>
</dbReference>